<dbReference type="KEGG" id="obg:Verru16b_03203"/>
<sequence length="71" mass="8339">MPEWLQFAIYAYLAVGLLIALYLYFTEEGGQKMKVPFIAALAKQYATFAMTLPIWWAVMWWVQRTLTKDET</sequence>
<organism evidence="2 3">
    <name type="scientific">Lacunisphaera limnophila</name>
    <dbReference type="NCBI Taxonomy" id="1838286"/>
    <lineage>
        <taxon>Bacteria</taxon>
        <taxon>Pseudomonadati</taxon>
        <taxon>Verrucomicrobiota</taxon>
        <taxon>Opitutia</taxon>
        <taxon>Opitutales</taxon>
        <taxon>Opitutaceae</taxon>
        <taxon>Lacunisphaera</taxon>
    </lineage>
</organism>
<name>A0A1D8AYZ5_9BACT</name>
<feature type="transmembrane region" description="Helical" evidence="1">
    <location>
        <begin position="7"/>
        <end position="25"/>
    </location>
</feature>
<dbReference type="EMBL" id="CP016094">
    <property type="protein sequence ID" value="AOS46107.1"/>
    <property type="molecule type" value="Genomic_DNA"/>
</dbReference>
<proteinExistence type="predicted"/>
<keyword evidence="1" id="KW-0472">Membrane</keyword>
<accession>A0A1D8AYZ5</accession>
<feature type="transmembrane region" description="Helical" evidence="1">
    <location>
        <begin position="45"/>
        <end position="62"/>
    </location>
</feature>
<gene>
    <name evidence="2" type="ORF">Verru16b_03203</name>
</gene>
<evidence type="ECO:0000313" key="3">
    <source>
        <dbReference type="Proteomes" id="UP000095228"/>
    </source>
</evidence>
<evidence type="ECO:0000313" key="2">
    <source>
        <dbReference type="EMBL" id="AOS46107.1"/>
    </source>
</evidence>
<evidence type="ECO:0000256" key="1">
    <source>
        <dbReference type="SAM" id="Phobius"/>
    </source>
</evidence>
<keyword evidence="1" id="KW-0812">Transmembrane</keyword>
<reference evidence="2 3" key="1">
    <citation type="submission" date="2016-06" db="EMBL/GenBank/DDBJ databases">
        <title>Three novel species with peptidoglycan cell walls form the new genus Lacunisphaera gen. nov. in the family Opitutaceae of the verrucomicrobial subdivision 4.</title>
        <authorList>
            <person name="Rast P."/>
            <person name="Gloeckner I."/>
            <person name="Jogler M."/>
            <person name="Boedeker C."/>
            <person name="Jeske O."/>
            <person name="Wiegand S."/>
            <person name="Reinhardt R."/>
            <person name="Schumann P."/>
            <person name="Rohde M."/>
            <person name="Spring S."/>
            <person name="Gloeckner F.O."/>
            <person name="Jogler C."/>
        </authorList>
    </citation>
    <scope>NUCLEOTIDE SEQUENCE [LARGE SCALE GENOMIC DNA]</scope>
    <source>
        <strain evidence="2 3">IG16b</strain>
    </source>
</reference>
<dbReference type="AlphaFoldDB" id="A0A1D8AYZ5"/>
<keyword evidence="3" id="KW-1185">Reference proteome</keyword>
<keyword evidence="1" id="KW-1133">Transmembrane helix</keyword>
<protein>
    <submittedName>
        <fullName evidence="2">Uncharacterized protein</fullName>
    </submittedName>
</protein>
<dbReference type="Proteomes" id="UP000095228">
    <property type="component" value="Chromosome"/>
</dbReference>